<sequence length="67" mass="7384">MPRALAEGFFRADLTEIGVPDDELDAMTEIGVFVVEGLLMHPVDEERKRAVMETLIRSARGIAVAAR</sequence>
<comment type="caution">
    <text evidence="1">The sequence shown here is derived from an EMBL/GenBank/DDBJ whole genome shotgun (WGS) entry which is preliminary data.</text>
</comment>
<evidence type="ECO:0008006" key="3">
    <source>
        <dbReference type="Google" id="ProtNLM"/>
    </source>
</evidence>
<protein>
    <recommendedName>
        <fullName evidence="3">TetR family transcriptional regulator</fullName>
    </recommendedName>
</protein>
<dbReference type="EMBL" id="JBIAMX010000016">
    <property type="protein sequence ID" value="MFF0545738.1"/>
    <property type="molecule type" value="Genomic_DNA"/>
</dbReference>
<evidence type="ECO:0000313" key="2">
    <source>
        <dbReference type="Proteomes" id="UP001601444"/>
    </source>
</evidence>
<gene>
    <name evidence="1" type="ORF">ACFYTF_23145</name>
</gene>
<accession>A0ABW6PTS2</accession>
<dbReference type="RefSeq" id="WP_387702164.1">
    <property type="nucleotide sequence ID" value="NZ_JBIAMX010000016.1"/>
</dbReference>
<proteinExistence type="predicted"/>
<evidence type="ECO:0000313" key="1">
    <source>
        <dbReference type="EMBL" id="MFF0545738.1"/>
    </source>
</evidence>
<organism evidence="1 2">
    <name type="scientific">Nocardia thailandica</name>
    <dbReference type="NCBI Taxonomy" id="257275"/>
    <lineage>
        <taxon>Bacteria</taxon>
        <taxon>Bacillati</taxon>
        <taxon>Actinomycetota</taxon>
        <taxon>Actinomycetes</taxon>
        <taxon>Mycobacteriales</taxon>
        <taxon>Nocardiaceae</taxon>
        <taxon>Nocardia</taxon>
    </lineage>
</organism>
<name>A0ABW6PTS2_9NOCA</name>
<dbReference type="Proteomes" id="UP001601444">
    <property type="component" value="Unassembled WGS sequence"/>
</dbReference>
<reference evidence="1 2" key="1">
    <citation type="submission" date="2024-10" db="EMBL/GenBank/DDBJ databases">
        <title>The Natural Products Discovery Center: Release of the First 8490 Sequenced Strains for Exploring Actinobacteria Biosynthetic Diversity.</title>
        <authorList>
            <person name="Kalkreuter E."/>
            <person name="Kautsar S.A."/>
            <person name="Yang D."/>
            <person name="Bader C.D."/>
            <person name="Teijaro C.N."/>
            <person name="Fluegel L."/>
            <person name="Davis C.M."/>
            <person name="Simpson J.R."/>
            <person name="Lauterbach L."/>
            <person name="Steele A.D."/>
            <person name="Gui C."/>
            <person name="Meng S."/>
            <person name="Li G."/>
            <person name="Viehrig K."/>
            <person name="Ye F."/>
            <person name="Su P."/>
            <person name="Kiefer A.F."/>
            <person name="Nichols A."/>
            <person name="Cepeda A.J."/>
            <person name="Yan W."/>
            <person name="Fan B."/>
            <person name="Jiang Y."/>
            <person name="Adhikari A."/>
            <person name="Zheng C.-J."/>
            <person name="Schuster L."/>
            <person name="Cowan T.M."/>
            <person name="Smanski M.J."/>
            <person name="Chevrette M.G."/>
            <person name="De Carvalho L.P.S."/>
            <person name="Shen B."/>
        </authorList>
    </citation>
    <scope>NUCLEOTIDE SEQUENCE [LARGE SCALE GENOMIC DNA]</scope>
    <source>
        <strain evidence="1 2">NPDC004045</strain>
    </source>
</reference>
<keyword evidence="2" id="KW-1185">Reference proteome</keyword>